<sequence>MKAGPGRIAAPGLVSRCLAGLTRAAACLLALSALTAAGGARAQVPATIEASDTGTYARMIITFDKDVPAFDVTATTGVLVLEFDEPTAPDVARLSDVIGRFITAARRDPDGGAIRLALAQPVTVNTMEAGEKLFVDLMPGDWVGLPPGLPQDVVAELARRAEETEKRQRERELLEKFRNSKPVDVRVSSLPTFTRLVFVFESETDGRIERDVDKANVYFDKAARIDLSGLKPRLPSYISGIESRLGEGGLELSLTVDPVSPVRGFREGNTYVVDVTAPGSADAGAAVLAPRADADVVDLLSGDVPGRRSLAEEHEALAAAFGADAQVTIAGQEAPAEAPDAVADPEPAADPVAEPPATAETVAEPEIAEEPVLAEQPVLADQPRGDVDYVQPEARRFASTVKLTLPFDAPTSAAVFEQAGALWAVFDSPQPIDTRILRKDLSGYASAVDSWRSGNTSVLRLTLAKPLLTTVSGEPATWVITLGDVMLEPGSPLTLLRAVNEDGQPEAIVQFPSAEAVHEIRNPDGSDRLFVTTAMPPSRSIPKPFNFVEFQAPTTIHGLVVRPLVDDLSVRIDGGDVRIGRGNGLVMSEVNGQYAPGRTAGFDASRPGFVDSIDDSSLDPGAAYKLLSKHIRETAVAGDVSRTGSRVQMARALLGTDLGAEALAQLRLIEQEDPAAMREPEIRALRGIAMAMMRRPDEAIREFDTFGLNRSSDVALWRGVAETQRGNWRAAVAAFEQGAPALSSYSARRQKDFRLASAEAALEARDYAEAAVRMAELEENQDSSVPDPHVALLSARLQMALGRTDDAIRVLDKVIGSGDRLLAARAQLRRAEALHNAYGSARSDEIISDLERLALSWRGDEIELGAMRLLANLQVEAFDYYRAFEIMKSATVANSASPTTRALQDDMNRAFQELFLGGRAEEIPAVDALALYYDFRELTPIGRKGDQIIRGLADRMVEVDLLEQAAELLRHQVDNRLKGAERAEVAAKLAWIYLMNRKPADAIVVLSRTRQAVLPREVAYQRLLLESRALAETGRLELALDLLSSAEGVEVDQIRAEALWNGERWQDAGEAFERGLGEAWERVDPLTDGQRTLVLRAAISYALARDQLGLQRLRTKFLAKMAASADAHAFEVVTMPVPENAGEFGKLVSRVAGVDTLDAFLEEYKARYVLPKRGNDKVASAG</sequence>
<keyword evidence="2" id="KW-0732">Signal</keyword>
<dbReference type="Proteomes" id="UP001320898">
    <property type="component" value="Unassembled WGS sequence"/>
</dbReference>
<feature type="chain" id="PRO_5043509928" evidence="2">
    <location>
        <begin position="43"/>
        <end position="1182"/>
    </location>
</feature>
<keyword evidence="4" id="KW-1185">Reference proteome</keyword>
<feature type="signal peptide" evidence="2">
    <location>
        <begin position="1"/>
        <end position="42"/>
    </location>
</feature>
<dbReference type="EMBL" id="JALIDZ010000005">
    <property type="protein sequence ID" value="MCT8972832.1"/>
    <property type="molecule type" value="Genomic_DNA"/>
</dbReference>
<dbReference type="SUPFAM" id="SSF48452">
    <property type="entry name" value="TPR-like"/>
    <property type="match status" value="1"/>
</dbReference>
<evidence type="ECO:0000256" key="1">
    <source>
        <dbReference type="SAM" id="MobiDB-lite"/>
    </source>
</evidence>
<protein>
    <submittedName>
        <fullName evidence="3">Tetratricopeptide repeat protein</fullName>
    </submittedName>
</protein>
<dbReference type="Gene3D" id="1.25.40.10">
    <property type="entry name" value="Tetratricopeptide repeat domain"/>
    <property type="match status" value="1"/>
</dbReference>
<name>A0AAW5R0C4_9HYPH</name>
<organism evidence="3 4">
    <name type="scientific">Microbaculum marinisediminis</name>
    <dbReference type="NCBI Taxonomy" id="2931392"/>
    <lineage>
        <taxon>Bacteria</taxon>
        <taxon>Pseudomonadati</taxon>
        <taxon>Pseudomonadota</taxon>
        <taxon>Alphaproteobacteria</taxon>
        <taxon>Hyphomicrobiales</taxon>
        <taxon>Tepidamorphaceae</taxon>
        <taxon>Microbaculum</taxon>
    </lineage>
</organism>
<dbReference type="InterPro" id="IPR011990">
    <property type="entry name" value="TPR-like_helical_dom_sf"/>
</dbReference>
<evidence type="ECO:0000313" key="3">
    <source>
        <dbReference type="EMBL" id="MCT8972832.1"/>
    </source>
</evidence>
<dbReference type="AlphaFoldDB" id="A0AAW5R0C4"/>
<accession>A0AAW5R0C4</accession>
<dbReference type="RefSeq" id="WP_261616405.1">
    <property type="nucleotide sequence ID" value="NZ_JALIDZ010000005.1"/>
</dbReference>
<proteinExistence type="predicted"/>
<comment type="caution">
    <text evidence="3">The sequence shown here is derived from an EMBL/GenBank/DDBJ whole genome shotgun (WGS) entry which is preliminary data.</text>
</comment>
<evidence type="ECO:0000313" key="4">
    <source>
        <dbReference type="Proteomes" id="UP001320898"/>
    </source>
</evidence>
<reference evidence="3 4" key="1">
    <citation type="submission" date="2022-04" db="EMBL/GenBank/DDBJ databases">
        <authorList>
            <person name="Ye Y.-Q."/>
            <person name="Du Z.-J."/>
        </authorList>
    </citation>
    <scope>NUCLEOTIDE SEQUENCE [LARGE SCALE GENOMIC DNA]</scope>
    <source>
        <strain evidence="3 4">A6E488</strain>
    </source>
</reference>
<evidence type="ECO:0000256" key="2">
    <source>
        <dbReference type="SAM" id="SignalP"/>
    </source>
</evidence>
<gene>
    <name evidence="3" type="ORF">MUB46_13275</name>
</gene>
<feature type="region of interest" description="Disordered" evidence="1">
    <location>
        <begin position="334"/>
        <end position="353"/>
    </location>
</feature>